<dbReference type="AlphaFoldDB" id="A0AAD6XDT5"/>
<comment type="caution">
    <text evidence="2">The sequence shown here is derived from an EMBL/GenBank/DDBJ whole genome shotgun (WGS) entry which is preliminary data.</text>
</comment>
<reference evidence="2" key="1">
    <citation type="submission" date="2023-03" db="EMBL/GenBank/DDBJ databases">
        <title>Massive genome expansion in bonnet fungi (Mycena s.s.) driven by repeated elements and novel gene families across ecological guilds.</title>
        <authorList>
            <consortium name="Lawrence Berkeley National Laboratory"/>
            <person name="Harder C.B."/>
            <person name="Miyauchi S."/>
            <person name="Viragh M."/>
            <person name="Kuo A."/>
            <person name="Thoen E."/>
            <person name="Andreopoulos B."/>
            <person name="Lu D."/>
            <person name="Skrede I."/>
            <person name="Drula E."/>
            <person name="Henrissat B."/>
            <person name="Morin E."/>
            <person name="Kohler A."/>
            <person name="Barry K."/>
            <person name="LaButti K."/>
            <person name="Morin E."/>
            <person name="Salamov A."/>
            <person name="Lipzen A."/>
            <person name="Mereny Z."/>
            <person name="Hegedus B."/>
            <person name="Baldrian P."/>
            <person name="Stursova M."/>
            <person name="Weitz H."/>
            <person name="Taylor A."/>
            <person name="Grigoriev I.V."/>
            <person name="Nagy L.G."/>
            <person name="Martin F."/>
            <person name="Kauserud H."/>
        </authorList>
    </citation>
    <scope>NUCLEOTIDE SEQUENCE</scope>
    <source>
        <strain evidence="2">CBHHK173m</strain>
    </source>
</reference>
<gene>
    <name evidence="2" type="ORF">B0H15DRAFT_807362</name>
</gene>
<feature type="region of interest" description="Disordered" evidence="1">
    <location>
        <begin position="605"/>
        <end position="645"/>
    </location>
</feature>
<keyword evidence="3" id="KW-1185">Reference proteome</keyword>
<feature type="compositionally biased region" description="Acidic residues" evidence="1">
    <location>
        <begin position="375"/>
        <end position="388"/>
    </location>
</feature>
<evidence type="ECO:0000256" key="1">
    <source>
        <dbReference type="SAM" id="MobiDB-lite"/>
    </source>
</evidence>
<evidence type="ECO:0000313" key="2">
    <source>
        <dbReference type="EMBL" id="KAJ7068931.1"/>
    </source>
</evidence>
<evidence type="ECO:0000313" key="3">
    <source>
        <dbReference type="Proteomes" id="UP001222325"/>
    </source>
</evidence>
<dbReference type="Proteomes" id="UP001222325">
    <property type="component" value="Unassembled WGS sequence"/>
</dbReference>
<protein>
    <submittedName>
        <fullName evidence="2">Uncharacterized protein</fullName>
    </submittedName>
</protein>
<accession>A0AAD6XDT5</accession>
<feature type="region of interest" description="Disordered" evidence="1">
    <location>
        <begin position="342"/>
        <end position="396"/>
    </location>
</feature>
<organism evidence="2 3">
    <name type="scientific">Mycena belliarum</name>
    <dbReference type="NCBI Taxonomy" id="1033014"/>
    <lineage>
        <taxon>Eukaryota</taxon>
        <taxon>Fungi</taxon>
        <taxon>Dikarya</taxon>
        <taxon>Basidiomycota</taxon>
        <taxon>Agaricomycotina</taxon>
        <taxon>Agaricomycetes</taxon>
        <taxon>Agaricomycetidae</taxon>
        <taxon>Agaricales</taxon>
        <taxon>Marasmiineae</taxon>
        <taxon>Mycenaceae</taxon>
        <taxon>Mycena</taxon>
    </lineage>
</organism>
<dbReference type="EMBL" id="JARJCN010000144">
    <property type="protein sequence ID" value="KAJ7068931.1"/>
    <property type="molecule type" value="Genomic_DNA"/>
</dbReference>
<name>A0AAD6XDT5_9AGAR</name>
<sequence>MVSTSSTYASRNPTLSVQKKRNRVGRPKGPLTEAQKATRALQLAQRKVKRRGLEEDMDAFFEDRDKLIETLAEKHGRTSAYIRTLLTNPSQFKAKRAMTLRNAIAHDLSLKAHESGTKRSVQDLSAEADVLSTTKSYTKEEEAFLFNQLKAKRELSRVGMRGNNLSAAADSRSVASRVHDEFTTLYERTGTRCIAFFSRGHVDDGFLPTYAESGGSMDFFLQSLQVSGLDVVRRFEQWSCTQDRAPRTQETLNGLRHQIQSLITGGLQAITKSLSLAMSYSRYLVDIVQLFKVQLMGWPSEIPFVNPSQLGTIDRVRRIADSLRNGQIYWVQLQPDEVAEVEAEVQRRRDTGTLSKPRKPRNDAGKKRRRKPSDSDSDSDSEEDEEEPGTANIPVTGAATPTLFVAGAAAAASHVAATPTLFVAGAAAAASHVAATPAPFVAGAAPFIGASPASFVPGAGAPSPFATPAVYVAPPIIDLGTMPAPRDLVMPDYESFDFTGLDTLDLSSVGAVFGGLELGAPGSQLYAFPDPDRSGASMAASAWGHTPAVAGGGPAMSGDAYAAAAAPSRDIASAPIAHSTPFGAINAGGVQFSTPATPASFSEVRAVGGKKRGARKAPDAATDADSTTKKARKTRADKGKSRAKVAAIENETPEEVAARKAKRKALALKKLAARAGRW</sequence>
<feature type="region of interest" description="Disordered" evidence="1">
    <location>
        <begin position="1"/>
        <end position="37"/>
    </location>
</feature>
<feature type="compositionally biased region" description="Polar residues" evidence="1">
    <location>
        <begin position="1"/>
        <end position="17"/>
    </location>
</feature>
<proteinExistence type="predicted"/>